<protein>
    <submittedName>
        <fullName evidence="2">Uncharacterized protein</fullName>
    </submittedName>
</protein>
<feature type="transmembrane region" description="Helical" evidence="1">
    <location>
        <begin position="36"/>
        <end position="61"/>
    </location>
</feature>
<keyword evidence="1" id="KW-1133">Transmembrane helix</keyword>
<evidence type="ECO:0000313" key="2">
    <source>
        <dbReference type="EMBL" id="GCF10927.1"/>
    </source>
</evidence>
<dbReference type="AlphaFoldDB" id="A0A5A5THS4"/>
<keyword evidence="1" id="KW-0812">Transmembrane</keyword>
<keyword evidence="1" id="KW-0472">Membrane</keyword>
<accession>A0A5A5THS4</accession>
<proteinExistence type="predicted"/>
<keyword evidence="3" id="KW-1185">Reference proteome</keyword>
<comment type="caution">
    <text evidence="2">The sequence shown here is derived from an EMBL/GenBank/DDBJ whole genome shotgun (WGS) entry which is preliminary data.</text>
</comment>
<name>A0A5A5THS4_9CHLR</name>
<organism evidence="2 3">
    <name type="scientific">Dictyobacter arantiisoli</name>
    <dbReference type="NCBI Taxonomy" id="2014874"/>
    <lineage>
        <taxon>Bacteria</taxon>
        <taxon>Bacillati</taxon>
        <taxon>Chloroflexota</taxon>
        <taxon>Ktedonobacteria</taxon>
        <taxon>Ktedonobacterales</taxon>
        <taxon>Dictyobacteraceae</taxon>
        <taxon>Dictyobacter</taxon>
    </lineage>
</organism>
<reference evidence="2 3" key="1">
    <citation type="submission" date="2019-01" db="EMBL/GenBank/DDBJ databases">
        <title>Draft genome sequence of Dictyobacter sp. Uno17.</title>
        <authorList>
            <person name="Wang C.M."/>
            <person name="Zheng Y."/>
            <person name="Sakai Y."/>
            <person name="Abe K."/>
            <person name="Yokota A."/>
            <person name="Yabe S."/>
        </authorList>
    </citation>
    <scope>NUCLEOTIDE SEQUENCE [LARGE SCALE GENOMIC DNA]</scope>
    <source>
        <strain evidence="2 3">Uno17</strain>
    </source>
</reference>
<dbReference type="Proteomes" id="UP000322530">
    <property type="component" value="Unassembled WGS sequence"/>
</dbReference>
<sequence length="191" mass="20583">MPMSERPVFRESALERYQQRNEQGILLRVSYPPALIFFWIFLLILFGVGGFAFSIQVPVVIQGQGVVIVQKVAGQSRAAVVAELFFSPDQLTHLHTGQSAVVNIGSSPINVSGIVEHVDTNLMSPDEARSRFNLQGGLAQVIIGPSITVTLSIRSAASIQVYAGSLCNAQIQTGSQSVLSLLPGFNQFLGK</sequence>
<evidence type="ECO:0000313" key="3">
    <source>
        <dbReference type="Proteomes" id="UP000322530"/>
    </source>
</evidence>
<gene>
    <name evidence="2" type="ORF">KDI_44910</name>
</gene>
<dbReference type="EMBL" id="BIXY01000087">
    <property type="protein sequence ID" value="GCF10927.1"/>
    <property type="molecule type" value="Genomic_DNA"/>
</dbReference>
<evidence type="ECO:0000256" key="1">
    <source>
        <dbReference type="SAM" id="Phobius"/>
    </source>
</evidence>